<feature type="signal peptide" evidence="2">
    <location>
        <begin position="1"/>
        <end position="22"/>
    </location>
</feature>
<dbReference type="EMBL" id="CP069030">
    <property type="protein sequence ID" value="QRC98608.1"/>
    <property type="molecule type" value="Genomic_DNA"/>
</dbReference>
<dbReference type="VEuPathDB" id="FungiDB:JI435_412360"/>
<keyword evidence="4" id="KW-1185">Reference proteome</keyword>
<protein>
    <submittedName>
        <fullName evidence="3">Uncharacterized protein</fullName>
    </submittedName>
</protein>
<proteinExistence type="predicted"/>
<dbReference type="Proteomes" id="UP000663193">
    <property type="component" value="Chromosome 8"/>
</dbReference>
<evidence type="ECO:0000313" key="4">
    <source>
        <dbReference type="Proteomes" id="UP000663193"/>
    </source>
</evidence>
<sequence>MAQCFCALLIFCAILLLPSLEVIDSGRYYFLTLSYPGGLTALLSLLICLARLPLLLTVITSRFNSPLAEASYSTNGICSSWSRV</sequence>
<reference evidence="4" key="1">
    <citation type="journal article" date="2021" name="BMC Genomics">
        <title>Chromosome-level genome assembly and manually-curated proteome of model necrotroph Parastagonospora nodorum Sn15 reveals a genome-wide trove of candidate effector homologs, and redundancy of virulence-related functions within an accessory chromosome.</title>
        <authorList>
            <person name="Bertazzoni S."/>
            <person name="Jones D.A.B."/>
            <person name="Phan H.T."/>
            <person name="Tan K.-C."/>
            <person name="Hane J.K."/>
        </authorList>
    </citation>
    <scope>NUCLEOTIDE SEQUENCE [LARGE SCALE GENOMIC DNA]</scope>
    <source>
        <strain evidence="4">SN15 / ATCC MYA-4574 / FGSC 10173)</strain>
    </source>
</reference>
<keyword evidence="2" id="KW-0732">Signal</keyword>
<organism evidence="3 4">
    <name type="scientific">Phaeosphaeria nodorum (strain SN15 / ATCC MYA-4574 / FGSC 10173)</name>
    <name type="common">Glume blotch fungus</name>
    <name type="synonym">Parastagonospora nodorum</name>
    <dbReference type="NCBI Taxonomy" id="321614"/>
    <lineage>
        <taxon>Eukaryota</taxon>
        <taxon>Fungi</taxon>
        <taxon>Dikarya</taxon>
        <taxon>Ascomycota</taxon>
        <taxon>Pezizomycotina</taxon>
        <taxon>Dothideomycetes</taxon>
        <taxon>Pleosporomycetidae</taxon>
        <taxon>Pleosporales</taxon>
        <taxon>Pleosporineae</taxon>
        <taxon>Phaeosphaeriaceae</taxon>
        <taxon>Parastagonospora</taxon>
    </lineage>
</organism>
<evidence type="ECO:0000313" key="3">
    <source>
        <dbReference type="EMBL" id="QRC98608.1"/>
    </source>
</evidence>
<name>A0A7U2I1Q0_PHANO</name>
<dbReference type="AlphaFoldDB" id="A0A7U2I1Q0"/>
<feature type="chain" id="PRO_5030735287" evidence="2">
    <location>
        <begin position="23"/>
        <end position="84"/>
    </location>
</feature>
<gene>
    <name evidence="3" type="ORF">JI435_412360</name>
</gene>
<keyword evidence="1" id="KW-1133">Transmembrane helix</keyword>
<keyword evidence="1" id="KW-0812">Transmembrane</keyword>
<feature type="transmembrane region" description="Helical" evidence="1">
    <location>
        <begin position="38"/>
        <end position="59"/>
    </location>
</feature>
<accession>A0A7U2I1Q0</accession>
<evidence type="ECO:0000256" key="1">
    <source>
        <dbReference type="SAM" id="Phobius"/>
    </source>
</evidence>
<evidence type="ECO:0000256" key="2">
    <source>
        <dbReference type="SAM" id="SignalP"/>
    </source>
</evidence>
<keyword evidence="1" id="KW-0472">Membrane</keyword>